<evidence type="ECO:0000313" key="2">
    <source>
        <dbReference type="Proteomes" id="UP000828941"/>
    </source>
</evidence>
<accession>A0ACB9LY78</accession>
<reference evidence="1 2" key="1">
    <citation type="journal article" date="2022" name="DNA Res.">
        <title>Chromosomal-level genome assembly of the orchid tree Bauhinia variegata (Leguminosae; Cercidoideae) supports the allotetraploid origin hypothesis of Bauhinia.</title>
        <authorList>
            <person name="Zhong Y."/>
            <person name="Chen Y."/>
            <person name="Zheng D."/>
            <person name="Pang J."/>
            <person name="Liu Y."/>
            <person name="Luo S."/>
            <person name="Meng S."/>
            <person name="Qian L."/>
            <person name="Wei D."/>
            <person name="Dai S."/>
            <person name="Zhou R."/>
        </authorList>
    </citation>
    <scope>NUCLEOTIDE SEQUENCE [LARGE SCALE GENOMIC DNA]</scope>
    <source>
        <strain evidence="1">BV-YZ2020</strain>
    </source>
</reference>
<dbReference type="EMBL" id="CM039435">
    <property type="protein sequence ID" value="KAI4316660.1"/>
    <property type="molecule type" value="Genomic_DNA"/>
</dbReference>
<keyword evidence="2" id="KW-1185">Reference proteome</keyword>
<proteinExistence type="predicted"/>
<comment type="caution">
    <text evidence="1">The sequence shown here is derived from an EMBL/GenBank/DDBJ whole genome shotgun (WGS) entry which is preliminary data.</text>
</comment>
<protein>
    <submittedName>
        <fullName evidence="1">Uncharacterized protein</fullName>
    </submittedName>
</protein>
<organism evidence="1 2">
    <name type="scientific">Bauhinia variegata</name>
    <name type="common">Purple orchid tree</name>
    <name type="synonym">Phanera variegata</name>
    <dbReference type="NCBI Taxonomy" id="167791"/>
    <lineage>
        <taxon>Eukaryota</taxon>
        <taxon>Viridiplantae</taxon>
        <taxon>Streptophyta</taxon>
        <taxon>Embryophyta</taxon>
        <taxon>Tracheophyta</taxon>
        <taxon>Spermatophyta</taxon>
        <taxon>Magnoliopsida</taxon>
        <taxon>eudicotyledons</taxon>
        <taxon>Gunneridae</taxon>
        <taxon>Pentapetalae</taxon>
        <taxon>rosids</taxon>
        <taxon>fabids</taxon>
        <taxon>Fabales</taxon>
        <taxon>Fabaceae</taxon>
        <taxon>Cercidoideae</taxon>
        <taxon>Cercideae</taxon>
        <taxon>Bauhiniinae</taxon>
        <taxon>Bauhinia</taxon>
    </lineage>
</organism>
<sequence length="79" mass="8500">MGSSKTATGVTDDSSTETDTDSVSATSANGSRTLTDNEFHNHTANHSSSPLDSPRYSQGEKVLAQHNIRVYEAKGWKKT</sequence>
<evidence type="ECO:0000313" key="1">
    <source>
        <dbReference type="EMBL" id="KAI4316660.1"/>
    </source>
</evidence>
<dbReference type="Proteomes" id="UP000828941">
    <property type="component" value="Chromosome 10"/>
</dbReference>
<gene>
    <name evidence="1" type="ORF">L6164_024618</name>
</gene>
<name>A0ACB9LY78_BAUVA</name>